<sequence length="242" mass="28102">MSEDSPLVKYINAGQTSVSNILLHHYHDLGMSTAQLIVYLEFKSYLDRGIVDPDIRQIAKHLQTDENQVFNLLHQMMSNKLVVQQMRKLADGKEDAFWDFSPLINKLATFNEQEAAQQEDLNSSNQRKTTFNKIEAEVGRPLSPMEMQIVNDWIDRDHYKAAIIDLALKQAVMNNALSLQYMDRILRNWSRQGLKSVRDVQEHERQFEERKSNNYSRQSGKKLQGPKIPIFNLNAAQQQKKN</sequence>
<dbReference type="InterPro" id="IPR053162">
    <property type="entry name" value="DnaD"/>
</dbReference>
<dbReference type="AlphaFoldDB" id="A0A9E2KU34"/>
<comment type="caution">
    <text evidence="5">The sequence shown here is derived from an EMBL/GenBank/DDBJ whole genome shotgun (WGS) entry which is preliminary data.</text>
</comment>
<dbReference type="Gene3D" id="1.10.10.10">
    <property type="entry name" value="Winged helix-like DNA-binding domain superfamily/Winged helix DNA-binding domain"/>
    <property type="match status" value="1"/>
</dbReference>
<dbReference type="EMBL" id="JAHLFK010000004">
    <property type="protein sequence ID" value="MBU3829409.1"/>
    <property type="molecule type" value="Genomic_DNA"/>
</dbReference>
<evidence type="ECO:0000256" key="1">
    <source>
        <dbReference type="ARBA" id="ARBA00093462"/>
    </source>
</evidence>
<dbReference type="InterPro" id="IPR036388">
    <property type="entry name" value="WH-like_DNA-bd_sf"/>
</dbReference>
<feature type="domain" description="DnaD N-terminal" evidence="4">
    <location>
        <begin position="18"/>
        <end position="117"/>
    </location>
</feature>
<name>A0A9E2KU34_9LACO</name>
<dbReference type="InterPro" id="IPR006343">
    <property type="entry name" value="DnaB/C_C"/>
</dbReference>
<dbReference type="InterPro" id="IPR053843">
    <property type="entry name" value="DnaD_N"/>
</dbReference>
<feature type="domain" description="DnaB/C C-terminal" evidence="3">
    <location>
        <begin position="131"/>
        <end position="204"/>
    </location>
</feature>
<feature type="compositionally biased region" description="Basic and acidic residues" evidence="2">
    <location>
        <begin position="202"/>
        <end position="212"/>
    </location>
</feature>
<dbReference type="Proteomes" id="UP000824180">
    <property type="component" value="Unassembled WGS sequence"/>
</dbReference>
<organism evidence="5 6">
    <name type="scientific">Candidatus Limosilactobacillus merdavium</name>
    <dbReference type="NCBI Taxonomy" id="2838651"/>
    <lineage>
        <taxon>Bacteria</taxon>
        <taxon>Bacillati</taxon>
        <taxon>Bacillota</taxon>
        <taxon>Bacilli</taxon>
        <taxon>Lactobacillales</taxon>
        <taxon>Lactobacillaceae</taxon>
        <taxon>Limosilactobacillus</taxon>
    </lineage>
</organism>
<dbReference type="Pfam" id="PF21984">
    <property type="entry name" value="DnaD_N"/>
    <property type="match status" value="1"/>
</dbReference>
<dbReference type="SUPFAM" id="SSF158499">
    <property type="entry name" value="DnaD domain-like"/>
    <property type="match status" value="1"/>
</dbReference>
<reference evidence="5" key="2">
    <citation type="submission" date="2021-04" db="EMBL/GenBank/DDBJ databases">
        <authorList>
            <person name="Gilroy R."/>
        </authorList>
    </citation>
    <scope>NUCLEOTIDE SEQUENCE</scope>
    <source>
        <strain evidence="5">876</strain>
    </source>
</reference>
<evidence type="ECO:0000259" key="4">
    <source>
        <dbReference type="Pfam" id="PF21984"/>
    </source>
</evidence>
<evidence type="ECO:0000313" key="6">
    <source>
        <dbReference type="Proteomes" id="UP000824180"/>
    </source>
</evidence>
<dbReference type="NCBIfam" id="TIGR01446">
    <property type="entry name" value="DnaD_dom"/>
    <property type="match status" value="1"/>
</dbReference>
<reference evidence="5" key="1">
    <citation type="journal article" date="2021" name="PeerJ">
        <title>Extensive microbial diversity within the chicken gut microbiome revealed by metagenomics and culture.</title>
        <authorList>
            <person name="Gilroy R."/>
            <person name="Ravi A."/>
            <person name="Getino M."/>
            <person name="Pursley I."/>
            <person name="Horton D.L."/>
            <person name="Alikhan N.F."/>
            <person name="Baker D."/>
            <person name="Gharbi K."/>
            <person name="Hall N."/>
            <person name="Watson M."/>
            <person name="Adriaenssens E.M."/>
            <person name="Foster-Nyarko E."/>
            <person name="Jarju S."/>
            <person name="Secka A."/>
            <person name="Antonio M."/>
            <person name="Oren A."/>
            <person name="Chaudhuri R.R."/>
            <person name="La Ragione R."/>
            <person name="Hildebrand F."/>
            <person name="Pallen M.J."/>
        </authorList>
    </citation>
    <scope>NUCLEOTIDE SEQUENCE</scope>
    <source>
        <strain evidence="5">876</strain>
    </source>
</reference>
<evidence type="ECO:0000259" key="3">
    <source>
        <dbReference type="Pfam" id="PF07261"/>
    </source>
</evidence>
<protein>
    <submittedName>
        <fullName evidence="5">DnaD domain protein</fullName>
    </submittedName>
</protein>
<dbReference type="PANTHER" id="PTHR37293">
    <property type="entry name" value="PHAGE REPLICATION PROTEIN-RELATED"/>
    <property type="match status" value="1"/>
</dbReference>
<dbReference type="PANTHER" id="PTHR37293:SF6">
    <property type="entry name" value="DNA REPLICATION PROTEIN DNAD"/>
    <property type="match status" value="1"/>
</dbReference>
<feature type="region of interest" description="Disordered" evidence="2">
    <location>
        <begin position="202"/>
        <end position="242"/>
    </location>
</feature>
<comment type="similarity">
    <text evidence="1">Belongs to the DnaB/DnaD family.</text>
</comment>
<accession>A0A9E2KU34</accession>
<evidence type="ECO:0000313" key="5">
    <source>
        <dbReference type="EMBL" id="MBU3829409.1"/>
    </source>
</evidence>
<dbReference type="Pfam" id="PF07261">
    <property type="entry name" value="DnaB_2"/>
    <property type="match status" value="1"/>
</dbReference>
<gene>
    <name evidence="5" type="ORF">H9843_00660</name>
</gene>
<proteinExistence type="inferred from homology"/>
<dbReference type="Gene3D" id="1.10.10.630">
    <property type="entry name" value="DnaD domain-like"/>
    <property type="match status" value="1"/>
</dbReference>
<dbReference type="InterPro" id="IPR034829">
    <property type="entry name" value="DnaD-like_sf"/>
</dbReference>
<evidence type="ECO:0000256" key="2">
    <source>
        <dbReference type="SAM" id="MobiDB-lite"/>
    </source>
</evidence>